<feature type="compositionally biased region" description="Low complexity" evidence="1">
    <location>
        <begin position="672"/>
        <end position="687"/>
    </location>
</feature>
<feature type="compositionally biased region" description="Polar residues" evidence="1">
    <location>
        <begin position="1261"/>
        <end position="1272"/>
    </location>
</feature>
<feature type="compositionally biased region" description="Acidic residues" evidence="1">
    <location>
        <begin position="779"/>
        <end position="788"/>
    </location>
</feature>
<feature type="region of interest" description="Disordered" evidence="1">
    <location>
        <begin position="853"/>
        <end position="883"/>
    </location>
</feature>
<comment type="caution">
    <text evidence="2">The sequence shown here is derived from an EMBL/GenBank/DDBJ whole genome shotgun (WGS) entry which is preliminary data.</text>
</comment>
<dbReference type="GO" id="GO:1905515">
    <property type="term" value="P:non-motile cilium assembly"/>
    <property type="evidence" value="ECO:0007669"/>
    <property type="project" value="InterPro"/>
</dbReference>
<sequence>MLSYGVIEERRQEHLENEEKLRKEVLEKRKQDQQEATQRFQKDTLQKKTLLQHSNRNHAVEKEPIPVLDGLYVVRNHVVEVKDGKQVPHATTAPKQLASQEQAEPKAWTDEMPTNYNFHNQYHGPASSEIFYAMSDVRNEGKLYSVHPALDPYRISSSPGQYEGDRLVEKIGRFMENGPGANTLSVTEQEKLRADAIARGGPKLAFIGGDMQKDTPEGALPSIMGRESPGGSVTSVDSLDDLPMKEKELSPYLSGIMAKGVRDSAKSATKRKVTFSDSIEFDDGVTGQLVTEEKQSTKVYTMMYSRNASNHCKIPSSSSVSTSAQQKGNNFAGMASMAKTNSEPANIRAGVSNFGNDSTVTTVLHYDQPKPKPVVSNNNRSSEPVKRELSLNQGSLRKEHILGKENVGKVTEEMKESTEVMSDQDLNDSLEFLRDSLDGKHKGGTVRQKEDYVKNKDGVTWTIGPEELKDSLEIHTHRTTENTSEELMLHSPPVGSVMDGERHEDKCSSKSFGKKEPISPATNPSTLGVMANQGPIASGPVFNQSSQSSATSAVVSVPHFDHPNANAYGTFHQNFPYPFYTCVGDKLLTMHPNGQQEQELDSPPLQFAPQLSGPGNPRDEKQLTNSQREPSKITMSSQPADEHYSSNTKGVQIIGQIESQRETKKAILSRQTHSASPSSTVSTASNTQSRSLIPRPPLTKKTGRGRVHPGSFHKKQITAHPRMGAHNNAASAVSSQSPKDTKVMTNNQMKGAMNGQTSSPPQTRVGWNGKIRPKRPDSGDQENEDPDGILEGIKRNMEMMNMRARDTAAEEQHRRIINSLRLEFGDSNDQLSAQHGSSTFGGTHREDEIVENHRTNDEIVSRRVHHPRVGSAGSRVGRSPAEGSVRVVAGGEESFQKAVSHQGRSATNSMRVNDDSPHLSGSRQGRHPALAVNAGVTAHGIDSQMAGTHAGTPVGYYTGTELLKHPAHQLSASQGGRHENTSGMGIVATGYHQVGFGGYPDADGSTDRVGQISQIPPRAPGKNQRFFDDKRGQEYPTSTVGHSTSAASTRQERENFLQASGMTPDVRENVELNKSISLDKTPTDDEINHLWAHVRSYLHGGGTKSVGSDSCVNRVDVRRSRTRSSSMQHASHQHMNPPQNVPPAYGSHLHGTPAQGIGSNLGGLRRYGSHEVLRRDSSSDSLLMKRSSLLQHRASRSRRLQTHAHGQNGRPPLPRQHDHNPMPSQTGPSASIATKVAGSQPLSPAEMQAVMKASEQEMLHNPQNNYFETSPHPQYHGMMAGRKG</sequence>
<protein>
    <submittedName>
        <fullName evidence="2">Uncharacterized protein</fullName>
    </submittedName>
</protein>
<reference evidence="2" key="1">
    <citation type="journal article" date="2023" name="G3 (Bethesda)">
        <title>Whole genome assembly and annotation of the endangered Caribbean coral Acropora cervicornis.</title>
        <authorList>
            <person name="Selwyn J.D."/>
            <person name="Vollmer S.V."/>
        </authorList>
    </citation>
    <scope>NUCLEOTIDE SEQUENCE</scope>
    <source>
        <strain evidence="2">K2</strain>
    </source>
</reference>
<feature type="region of interest" description="Disordered" evidence="1">
    <location>
        <begin position="368"/>
        <end position="387"/>
    </location>
</feature>
<dbReference type="PANTHER" id="PTHR31191:SF4">
    <property type="entry name" value="CENTROSOMAL PROTEIN OF 126 KDA"/>
    <property type="match status" value="1"/>
</dbReference>
<proteinExistence type="predicted"/>
<feature type="compositionally biased region" description="Basic and acidic residues" evidence="1">
    <location>
        <begin position="499"/>
        <end position="517"/>
    </location>
</feature>
<evidence type="ECO:0000313" key="2">
    <source>
        <dbReference type="EMBL" id="KAK2570935.1"/>
    </source>
</evidence>
<dbReference type="GO" id="GO:0097546">
    <property type="term" value="C:ciliary base"/>
    <property type="evidence" value="ECO:0007669"/>
    <property type="project" value="InterPro"/>
</dbReference>
<feature type="region of interest" description="Disordered" evidence="1">
    <location>
        <begin position="1102"/>
        <end position="1163"/>
    </location>
</feature>
<dbReference type="PANTHER" id="PTHR31191">
    <property type="entry name" value="CENTROSOMAL PROTEIN CEP126"/>
    <property type="match status" value="1"/>
</dbReference>
<keyword evidence="3" id="KW-1185">Reference proteome</keyword>
<feature type="region of interest" description="Disordered" evidence="1">
    <location>
        <begin position="1190"/>
        <end position="1244"/>
    </location>
</feature>
<feature type="compositionally biased region" description="Basic residues" evidence="1">
    <location>
        <begin position="1193"/>
        <end position="1202"/>
    </location>
</feature>
<name>A0AAD9VEI0_ACRCE</name>
<feature type="region of interest" description="Disordered" evidence="1">
    <location>
        <begin position="895"/>
        <end position="926"/>
    </location>
</feature>
<organism evidence="2 3">
    <name type="scientific">Acropora cervicornis</name>
    <name type="common">Staghorn coral</name>
    <dbReference type="NCBI Taxonomy" id="6130"/>
    <lineage>
        <taxon>Eukaryota</taxon>
        <taxon>Metazoa</taxon>
        <taxon>Cnidaria</taxon>
        <taxon>Anthozoa</taxon>
        <taxon>Hexacorallia</taxon>
        <taxon>Scleractinia</taxon>
        <taxon>Astrocoeniina</taxon>
        <taxon>Acroporidae</taxon>
        <taxon>Acropora</taxon>
    </lineage>
</organism>
<feature type="compositionally biased region" description="Basic residues" evidence="1">
    <location>
        <begin position="701"/>
        <end position="712"/>
    </location>
</feature>
<feature type="region of interest" description="Disordered" evidence="1">
    <location>
        <begin position="479"/>
        <end position="524"/>
    </location>
</feature>
<feature type="region of interest" description="Disordered" evidence="1">
    <location>
        <begin position="827"/>
        <end position="846"/>
    </location>
</feature>
<dbReference type="GO" id="GO:0005813">
    <property type="term" value="C:centrosome"/>
    <property type="evidence" value="ECO:0007669"/>
    <property type="project" value="InterPro"/>
</dbReference>
<dbReference type="InterPro" id="IPR028257">
    <property type="entry name" value="CEP126"/>
</dbReference>
<gene>
    <name evidence="2" type="ORF">P5673_004655</name>
</gene>
<reference evidence="2" key="2">
    <citation type="journal article" date="2023" name="Science">
        <title>Genomic signatures of disease resistance in endangered staghorn corals.</title>
        <authorList>
            <person name="Vollmer S.V."/>
            <person name="Selwyn J.D."/>
            <person name="Despard B.A."/>
            <person name="Roesel C.L."/>
        </authorList>
    </citation>
    <scope>NUCLEOTIDE SEQUENCE</scope>
    <source>
        <strain evidence="2">K2</strain>
    </source>
</reference>
<feature type="region of interest" description="Disordered" evidence="1">
    <location>
        <begin position="594"/>
        <end position="647"/>
    </location>
</feature>
<feature type="compositionally biased region" description="Polar residues" evidence="1">
    <location>
        <begin position="827"/>
        <end position="841"/>
    </location>
</feature>
<feature type="region of interest" description="Disordered" evidence="1">
    <location>
        <begin position="999"/>
        <end position="1027"/>
    </location>
</feature>
<feature type="compositionally biased region" description="Low complexity" evidence="1">
    <location>
        <begin position="1123"/>
        <end position="1135"/>
    </location>
</feature>
<feature type="region of interest" description="Disordered" evidence="1">
    <location>
        <begin position="1257"/>
        <end position="1284"/>
    </location>
</feature>
<dbReference type="GO" id="GO:0007052">
    <property type="term" value="P:mitotic spindle organization"/>
    <property type="evidence" value="ECO:0007669"/>
    <property type="project" value="InterPro"/>
</dbReference>
<evidence type="ECO:0000256" key="1">
    <source>
        <dbReference type="SAM" id="MobiDB-lite"/>
    </source>
</evidence>
<feature type="compositionally biased region" description="Polar residues" evidence="1">
    <location>
        <begin position="897"/>
        <end position="911"/>
    </location>
</feature>
<evidence type="ECO:0000313" key="3">
    <source>
        <dbReference type="Proteomes" id="UP001249851"/>
    </source>
</evidence>
<feature type="region of interest" description="Disordered" evidence="1">
    <location>
        <begin position="29"/>
        <end position="58"/>
    </location>
</feature>
<dbReference type="GO" id="GO:0031122">
    <property type="term" value="P:cytoplasmic microtubule organization"/>
    <property type="evidence" value="ECO:0007669"/>
    <property type="project" value="InterPro"/>
</dbReference>
<dbReference type="Proteomes" id="UP001249851">
    <property type="component" value="Unassembled WGS sequence"/>
</dbReference>
<feature type="region of interest" description="Disordered" evidence="1">
    <location>
        <begin position="662"/>
        <end position="712"/>
    </location>
</feature>
<feature type="compositionally biased region" description="Polar residues" evidence="1">
    <location>
        <begin position="623"/>
        <end position="647"/>
    </location>
</feature>
<feature type="region of interest" description="Disordered" evidence="1">
    <location>
        <begin position="750"/>
        <end position="788"/>
    </location>
</feature>
<feature type="compositionally biased region" description="Polar residues" evidence="1">
    <location>
        <begin position="1222"/>
        <end position="1232"/>
    </location>
</feature>
<accession>A0AAD9VEI0</accession>
<feature type="compositionally biased region" description="Polar residues" evidence="1">
    <location>
        <begin position="750"/>
        <end position="762"/>
    </location>
</feature>
<dbReference type="EMBL" id="JARQWQ010000007">
    <property type="protein sequence ID" value="KAK2570935.1"/>
    <property type="molecule type" value="Genomic_DNA"/>
</dbReference>